<evidence type="ECO:0000313" key="2">
    <source>
        <dbReference type="EMBL" id="MPM85193.1"/>
    </source>
</evidence>
<reference evidence="2" key="1">
    <citation type="submission" date="2019-08" db="EMBL/GenBank/DDBJ databases">
        <authorList>
            <person name="Kucharzyk K."/>
            <person name="Murdoch R.W."/>
            <person name="Higgins S."/>
            <person name="Loffler F."/>
        </authorList>
    </citation>
    <scope>NUCLEOTIDE SEQUENCE</scope>
</reference>
<keyword evidence="1" id="KW-0472">Membrane</keyword>
<feature type="transmembrane region" description="Helical" evidence="1">
    <location>
        <begin position="92"/>
        <end position="114"/>
    </location>
</feature>
<gene>
    <name evidence="2" type="ORF">SDC9_132271</name>
</gene>
<dbReference type="AlphaFoldDB" id="A0A645D8C3"/>
<name>A0A645D8C3_9ZZZZ</name>
<proteinExistence type="predicted"/>
<sequence>MSPNPSSLSVPSARTLAAFKTAAGVGINIPFIKPSALFMPFASTILFINICLISSLAGSTFNTLSLGITFSVILYNIPALSNISAISSLATLFPATTTGSLIPCSAIILALWIMHSLLPPLVPPAKSIISKLEFFISSISLEVKS</sequence>
<accession>A0A645D8C3</accession>
<feature type="transmembrane region" description="Helical" evidence="1">
    <location>
        <begin position="63"/>
        <end position="80"/>
    </location>
</feature>
<protein>
    <submittedName>
        <fullName evidence="2">Uncharacterized protein</fullName>
    </submittedName>
</protein>
<evidence type="ECO:0000256" key="1">
    <source>
        <dbReference type="SAM" id="Phobius"/>
    </source>
</evidence>
<keyword evidence="1" id="KW-0812">Transmembrane</keyword>
<feature type="transmembrane region" description="Helical" evidence="1">
    <location>
        <begin position="37"/>
        <end position="57"/>
    </location>
</feature>
<dbReference type="EMBL" id="VSSQ01033556">
    <property type="protein sequence ID" value="MPM85193.1"/>
    <property type="molecule type" value="Genomic_DNA"/>
</dbReference>
<organism evidence="2">
    <name type="scientific">bioreactor metagenome</name>
    <dbReference type="NCBI Taxonomy" id="1076179"/>
    <lineage>
        <taxon>unclassified sequences</taxon>
        <taxon>metagenomes</taxon>
        <taxon>ecological metagenomes</taxon>
    </lineage>
</organism>
<keyword evidence="1" id="KW-1133">Transmembrane helix</keyword>
<comment type="caution">
    <text evidence="2">The sequence shown here is derived from an EMBL/GenBank/DDBJ whole genome shotgun (WGS) entry which is preliminary data.</text>
</comment>